<dbReference type="InterPro" id="IPR045851">
    <property type="entry name" value="AMP-bd_C_sf"/>
</dbReference>
<evidence type="ECO:0000256" key="1">
    <source>
        <dbReference type="ARBA" id="ARBA00004275"/>
    </source>
</evidence>
<evidence type="ECO:0000256" key="3">
    <source>
        <dbReference type="ARBA" id="ARBA00022598"/>
    </source>
</evidence>
<keyword evidence="8" id="KW-1185">Reference proteome</keyword>
<dbReference type="FunFam" id="3.30.300.30:FF:000007">
    <property type="entry name" value="4-coumarate--CoA ligase 2"/>
    <property type="match status" value="1"/>
</dbReference>
<keyword evidence="4" id="KW-0576">Peroxisome</keyword>
<dbReference type="InterPro" id="IPR025110">
    <property type="entry name" value="AMP-bd_C"/>
</dbReference>
<dbReference type="GO" id="GO:0016405">
    <property type="term" value="F:CoA-ligase activity"/>
    <property type="evidence" value="ECO:0007669"/>
    <property type="project" value="TreeGrafter"/>
</dbReference>
<dbReference type="Gene3D" id="3.40.50.12780">
    <property type="entry name" value="N-terminal domain of ligase-like"/>
    <property type="match status" value="1"/>
</dbReference>
<dbReference type="CDD" id="cd05911">
    <property type="entry name" value="Firefly_Luc_like"/>
    <property type="match status" value="1"/>
</dbReference>
<evidence type="ECO:0000313" key="7">
    <source>
        <dbReference type="EMBL" id="KAK7793618.1"/>
    </source>
</evidence>
<dbReference type="InterPro" id="IPR000873">
    <property type="entry name" value="AMP-dep_synth/lig_dom"/>
</dbReference>
<evidence type="ECO:0000259" key="5">
    <source>
        <dbReference type="Pfam" id="PF00501"/>
    </source>
</evidence>
<evidence type="ECO:0000256" key="2">
    <source>
        <dbReference type="ARBA" id="ARBA00006432"/>
    </source>
</evidence>
<protein>
    <recommendedName>
        <fullName evidence="9">Luciferin 4-monooxygenase</fullName>
    </recommendedName>
</protein>
<dbReference type="PANTHER" id="PTHR24096:SF149">
    <property type="entry name" value="AMP-BINDING DOMAIN-CONTAINING PROTEIN-RELATED"/>
    <property type="match status" value="1"/>
</dbReference>
<organism evidence="7 8">
    <name type="scientific">Gryllus longicercus</name>
    <dbReference type="NCBI Taxonomy" id="2509291"/>
    <lineage>
        <taxon>Eukaryota</taxon>
        <taxon>Metazoa</taxon>
        <taxon>Ecdysozoa</taxon>
        <taxon>Arthropoda</taxon>
        <taxon>Hexapoda</taxon>
        <taxon>Insecta</taxon>
        <taxon>Pterygota</taxon>
        <taxon>Neoptera</taxon>
        <taxon>Polyneoptera</taxon>
        <taxon>Orthoptera</taxon>
        <taxon>Ensifera</taxon>
        <taxon>Gryllidea</taxon>
        <taxon>Grylloidea</taxon>
        <taxon>Gryllidae</taxon>
        <taxon>Gryllinae</taxon>
        <taxon>Gryllus</taxon>
    </lineage>
</organism>
<comment type="similarity">
    <text evidence="2">Belongs to the ATP-dependent AMP-binding enzyme family.</text>
</comment>
<name>A0AAN9V8L6_9ORTH</name>
<keyword evidence="3" id="KW-0436">Ligase</keyword>
<accession>A0AAN9V8L6</accession>
<dbReference type="Pfam" id="PF13193">
    <property type="entry name" value="AMP-binding_C"/>
    <property type="match status" value="1"/>
</dbReference>
<evidence type="ECO:0000256" key="4">
    <source>
        <dbReference type="ARBA" id="ARBA00023140"/>
    </source>
</evidence>
<dbReference type="SUPFAM" id="SSF56801">
    <property type="entry name" value="Acetyl-CoA synthetase-like"/>
    <property type="match status" value="1"/>
</dbReference>
<dbReference type="Pfam" id="PF00501">
    <property type="entry name" value="AMP-binding"/>
    <property type="match status" value="1"/>
</dbReference>
<feature type="domain" description="AMP-binding enzyme C-terminal" evidence="6">
    <location>
        <begin position="448"/>
        <end position="524"/>
    </location>
</feature>
<gene>
    <name evidence="7" type="ORF">R5R35_004853</name>
</gene>
<dbReference type="PANTHER" id="PTHR24096">
    <property type="entry name" value="LONG-CHAIN-FATTY-ACID--COA LIGASE"/>
    <property type="match status" value="1"/>
</dbReference>
<dbReference type="InterPro" id="IPR042099">
    <property type="entry name" value="ANL_N_sf"/>
</dbReference>
<evidence type="ECO:0008006" key="9">
    <source>
        <dbReference type="Google" id="ProtNLM"/>
    </source>
</evidence>
<feature type="domain" description="AMP-dependent synthetase/ligase" evidence="5">
    <location>
        <begin position="28"/>
        <end position="396"/>
    </location>
</feature>
<dbReference type="Gene3D" id="3.30.300.30">
    <property type="match status" value="1"/>
</dbReference>
<dbReference type="EMBL" id="JAZDUA010000369">
    <property type="protein sequence ID" value="KAK7793618.1"/>
    <property type="molecule type" value="Genomic_DNA"/>
</dbReference>
<dbReference type="AlphaFoldDB" id="A0AAN9V8L6"/>
<dbReference type="Proteomes" id="UP001378592">
    <property type="component" value="Unassembled WGS sequence"/>
</dbReference>
<comment type="caution">
    <text evidence="7">The sequence shown here is derived from an EMBL/GenBank/DDBJ whole genome shotgun (WGS) entry which is preliminary data.</text>
</comment>
<evidence type="ECO:0000259" key="6">
    <source>
        <dbReference type="Pfam" id="PF13193"/>
    </source>
</evidence>
<evidence type="ECO:0000313" key="8">
    <source>
        <dbReference type="Proteomes" id="UP001378592"/>
    </source>
</evidence>
<sequence>MNIINGEELKVDLSVPVWKYVYEKAWIYGERIAQVDAESGRSLTFRQLVELSQRVSRCLLRLGVRRGDVVAVCSENNLEFCSVLLGALEAGAACMLIHPLYTPREFIHAMGISKPKIVLCSASVAKSQPEEVFTENDHVKAVLVWGCTPAILPAAYRKLEDILATDELLVTESHGETELHLNGHQSETKNIALILSSSGSTGLPKGVMLTHSNIIVALANSAMYTSEKNITLGLMPFSHAYGLLLVLMCLCEGSKVIIVGKFTVDSFISNIQTYQINCLYLVPSLLVLLSKRKAIPSEDFKNIHHVWTGAAPVSPKVQQLIHEQLAPFGKLHHSYGLTETTFIMFTAPYQINKAGSAGQLTPGMQCKVIDINSGEALGPNAKGELCFRGPSIMKGYMGNSDATKETIDNEGWLHSGDLGYYDSDHYFFIVDRLKELIKYQGHQVSPSELEAILLTHSAIQEAAVIGIPNEMYGELPQAHVIKDPATNITADEIQKFIAGKVAPHKRLYGGVKFVDTIPKTPSGKIQRRELKQRV</sequence>
<proteinExistence type="inferred from homology"/>
<dbReference type="GO" id="GO:0005777">
    <property type="term" value="C:peroxisome"/>
    <property type="evidence" value="ECO:0007669"/>
    <property type="project" value="UniProtKB-SubCell"/>
</dbReference>
<comment type="subcellular location">
    <subcellularLocation>
        <location evidence="1">Peroxisome</location>
    </subcellularLocation>
</comment>
<reference evidence="7 8" key="1">
    <citation type="submission" date="2024-03" db="EMBL/GenBank/DDBJ databases">
        <title>The genome assembly and annotation of the cricket Gryllus longicercus Weissman &amp; Gray.</title>
        <authorList>
            <person name="Szrajer S."/>
            <person name="Gray D."/>
            <person name="Ylla G."/>
        </authorList>
    </citation>
    <scope>NUCLEOTIDE SEQUENCE [LARGE SCALE GENOMIC DNA]</scope>
    <source>
        <strain evidence="7">DAG 2021-001</strain>
        <tissue evidence="7">Whole body minus gut</tissue>
    </source>
</reference>